<organism evidence="1 2">
    <name type="scientific">Paenibacillus anaericanus</name>
    <dbReference type="NCBI Taxonomy" id="170367"/>
    <lineage>
        <taxon>Bacteria</taxon>
        <taxon>Bacillati</taxon>
        <taxon>Bacillota</taxon>
        <taxon>Bacilli</taxon>
        <taxon>Bacillales</taxon>
        <taxon>Paenibacillaceae</taxon>
        <taxon>Paenibacillus</taxon>
    </lineage>
</organism>
<dbReference type="SUPFAM" id="SSF53850">
    <property type="entry name" value="Periplasmic binding protein-like II"/>
    <property type="match status" value="1"/>
</dbReference>
<dbReference type="AlphaFoldDB" id="A0A3S1DN36"/>
<proteinExistence type="predicted"/>
<dbReference type="InterPro" id="IPR006059">
    <property type="entry name" value="SBP"/>
</dbReference>
<comment type="caution">
    <text evidence="1">The sequence shown here is derived from an EMBL/GenBank/DDBJ whole genome shotgun (WGS) entry which is preliminary data.</text>
</comment>
<dbReference type="InterPro" id="IPR050490">
    <property type="entry name" value="Bact_solute-bd_prot1"/>
</dbReference>
<evidence type="ECO:0000313" key="2">
    <source>
        <dbReference type="Proteomes" id="UP000279446"/>
    </source>
</evidence>
<protein>
    <submittedName>
        <fullName evidence="1">Extracellular solute-binding protein</fullName>
    </submittedName>
</protein>
<name>A0A3S1DN36_9BACL</name>
<dbReference type="PANTHER" id="PTHR43649:SF12">
    <property type="entry name" value="DIACETYLCHITOBIOSE BINDING PROTEIN DASA"/>
    <property type="match status" value="1"/>
</dbReference>
<gene>
    <name evidence="1" type="ORF">EJP82_22615</name>
</gene>
<dbReference type="Proteomes" id="UP000279446">
    <property type="component" value="Unassembled WGS sequence"/>
</dbReference>
<dbReference type="Pfam" id="PF01547">
    <property type="entry name" value="SBP_bac_1"/>
    <property type="match status" value="1"/>
</dbReference>
<accession>A0A3S1DN36</accession>
<dbReference type="Gene3D" id="3.40.190.10">
    <property type="entry name" value="Periplasmic binding protein-like II"/>
    <property type="match status" value="1"/>
</dbReference>
<evidence type="ECO:0000313" key="1">
    <source>
        <dbReference type="EMBL" id="RUT41749.1"/>
    </source>
</evidence>
<keyword evidence="2" id="KW-1185">Reference proteome</keyword>
<sequence>MITVLKAGPPEVFQRTNMFNDGSGGFSMNTILRLNIYIFRNRLLFIVGIINSDIKKGGYSMSKRLTKWLSVILLMSVFFTACSSTKEAIQYEGDSKMQATITVKYSGGDEAFNFFYGDLFRAKYPNIDVKLINNLEDEPDVLLLSFAKYGEYLDEGKLYDLNNVITDEAFKLENMNQDVIDFVRKRGRGKLYGLPPYFNNQALFYNKDMFDKYNIPYPTDGMTWEEVLQLAKRFPLEDEEGGLYTRSLSDLLSNMQQTKGLERINTKDMKVTVNTDSYKELFETILDANESQALNIFEHDGFAKNDPFIMGQSAMAFEYYSYLNNNIYWAKQERGEDFNLNWNVVTAPVDESNREATPYFFIPTIFAINAKAQNVQAAWEFVKFINGEEFAKIHSRTTTGDIPTRTDYVYNPEGKRMEVFYSNLKMDWAVVSDRDYKKIPINVWDTFNGIVASELKAAAVGVKTIDEALGSIEERGQVLLDKQSVENSMADDK</sequence>
<dbReference type="PANTHER" id="PTHR43649">
    <property type="entry name" value="ARABINOSE-BINDING PROTEIN-RELATED"/>
    <property type="match status" value="1"/>
</dbReference>
<dbReference type="EMBL" id="RZNY01000027">
    <property type="protein sequence ID" value="RUT41749.1"/>
    <property type="molecule type" value="Genomic_DNA"/>
</dbReference>
<reference evidence="1 2" key="1">
    <citation type="submission" date="2018-12" db="EMBL/GenBank/DDBJ databases">
        <authorList>
            <person name="Sun L."/>
            <person name="Chen Z."/>
        </authorList>
    </citation>
    <scope>NUCLEOTIDE SEQUENCE [LARGE SCALE GENOMIC DNA]</scope>
    <source>
        <strain evidence="1 2">DSM 15890</strain>
    </source>
</reference>
<dbReference type="OrthoDB" id="9782846at2"/>